<dbReference type="PANTHER" id="PTHR42790:SF9">
    <property type="entry name" value="GNTR FAMILY REGULATORY PROTEIN"/>
    <property type="match status" value="1"/>
</dbReference>
<protein>
    <recommendedName>
        <fullName evidence="7">Aminotransferase class I/classII domain-containing protein</fullName>
    </recommendedName>
</protein>
<dbReference type="SUPFAM" id="SSF53383">
    <property type="entry name" value="PLP-dependent transferases"/>
    <property type="match status" value="1"/>
</dbReference>
<gene>
    <name evidence="5" type="ORF">Q9291_05980</name>
</gene>
<keyword evidence="6" id="KW-1185">Reference proteome</keyword>
<evidence type="ECO:0000313" key="6">
    <source>
        <dbReference type="Proteomes" id="UP001225906"/>
    </source>
</evidence>
<proteinExistence type="predicted"/>
<dbReference type="InterPro" id="IPR015424">
    <property type="entry name" value="PyrdxlP-dep_Trfase"/>
</dbReference>
<dbReference type="InterPro" id="IPR015422">
    <property type="entry name" value="PyrdxlP-dep_Trfase_small"/>
</dbReference>
<keyword evidence="2" id="KW-0032">Aminotransferase</keyword>
<keyword evidence="3" id="KW-0808">Transferase</keyword>
<reference evidence="6" key="1">
    <citation type="journal article" date="2019" name="Int. J. Syst. Evol. Microbiol.">
        <title>The Global Catalogue of Microorganisms (GCM) 10K type strain sequencing project: providing services to taxonomists for standard genome sequencing and annotation.</title>
        <authorList>
            <consortium name="The Broad Institute Genomics Platform"/>
            <consortium name="The Broad Institute Genome Sequencing Center for Infectious Disease"/>
            <person name="Wu L."/>
            <person name="Ma J."/>
        </authorList>
    </citation>
    <scope>NUCLEOTIDE SEQUENCE [LARGE SCALE GENOMIC DNA]</scope>
    <source>
        <strain evidence="6">VKM B-3159</strain>
    </source>
</reference>
<evidence type="ECO:0000313" key="5">
    <source>
        <dbReference type="EMBL" id="MDP8567391.1"/>
    </source>
</evidence>
<keyword evidence="4" id="KW-0663">Pyridoxal phosphate</keyword>
<dbReference type="InterPro" id="IPR050859">
    <property type="entry name" value="Class-I_PLP-dep_aminotransf"/>
</dbReference>
<accession>A0ABT9JS42</accession>
<name>A0ABT9JS42_9PROT</name>
<dbReference type="RefSeq" id="WP_306389114.1">
    <property type="nucleotide sequence ID" value="NZ_JAVCAP010000012.1"/>
</dbReference>
<dbReference type="Proteomes" id="UP001225906">
    <property type="component" value="Unassembled WGS sequence"/>
</dbReference>
<evidence type="ECO:0000256" key="3">
    <source>
        <dbReference type="ARBA" id="ARBA00022679"/>
    </source>
</evidence>
<sequence>MQCYLTKGGYDKHLRQLRHQLMLQQLQYSQAISAYFPTDIRMTPPQGGYFLWIQLPEKVDSLMLFQSAIQHNISLAPGHMFASKQQFSNYIASMSGMCGMLPVHRHYRHWADSSHSLRPELIWFFN</sequence>
<comment type="caution">
    <text evidence="5">The sequence shown here is derived from an EMBL/GenBank/DDBJ whole genome shotgun (WGS) entry which is preliminary data.</text>
</comment>
<dbReference type="EMBL" id="JAVCAP010000012">
    <property type="protein sequence ID" value="MDP8567391.1"/>
    <property type="molecule type" value="Genomic_DNA"/>
</dbReference>
<dbReference type="Gene3D" id="3.90.1150.10">
    <property type="entry name" value="Aspartate Aminotransferase, domain 1"/>
    <property type="match status" value="1"/>
</dbReference>
<evidence type="ECO:0000256" key="2">
    <source>
        <dbReference type="ARBA" id="ARBA00022576"/>
    </source>
</evidence>
<evidence type="ECO:0000256" key="1">
    <source>
        <dbReference type="ARBA" id="ARBA00001933"/>
    </source>
</evidence>
<evidence type="ECO:0008006" key="7">
    <source>
        <dbReference type="Google" id="ProtNLM"/>
    </source>
</evidence>
<dbReference type="PANTHER" id="PTHR42790">
    <property type="entry name" value="AMINOTRANSFERASE"/>
    <property type="match status" value="1"/>
</dbReference>
<organism evidence="5 6">
    <name type="scientific">Methylophilus aquaticus</name>
    <dbReference type="NCBI Taxonomy" id="1971610"/>
    <lineage>
        <taxon>Bacteria</taxon>
        <taxon>Pseudomonadati</taxon>
        <taxon>Pseudomonadota</taxon>
        <taxon>Betaproteobacteria</taxon>
        <taxon>Nitrosomonadales</taxon>
        <taxon>Methylophilaceae</taxon>
        <taxon>Methylophilus</taxon>
    </lineage>
</organism>
<comment type="cofactor">
    <cofactor evidence="1">
        <name>pyridoxal 5'-phosphate</name>
        <dbReference type="ChEBI" id="CHEBI:597326"/>
    </cofactor>
</comment>
<evidence type="ECO:0000256" key="4">
    <source>
        <dbReference type="ARBA" id="ARBA00022898"/>
    </source>
</evidence>